<keyword evidence="1" id="KW-0472">Membrane</keyword>
<feature type="transmembrane region" description="Helical" evidence="1">
    <location>
        <begin position="268"/>
        <end position="288"/>
    </location>
</feature>
<gene>
    <name evidence="2" type="ORF">C4N21_08595</name>
</gene>
<feature type="transmembrane region" description="Helical" evidence="1">
    <location>
        <begin position="318"/>
        <end position="339"/>
    </location>
</feature>
<sequence length="354" mass="40439">MLRMAVYWSACLASVLFTWFAIHVKHEKEGIRYWLLVTFVAALPLIYISAIRYNVGADYAAYYKYYNRIVQGGDRERFEILYYLLNKGIALLHMSAPWMFAACAMLFLMPLYKMILSDSPYPYFSIFLLIATGYYFFFLNGTRQMIGAAIFMLAIPYIEKKNILPFIVLTLLSTGFHTMSIAFIATYAFSIWRIDNRFLLIVTGGLILLSNVVAGLFNNIIGGLDYYSLYLASSYAQKGQGLISLIMSGSIVAFATVFYQKNNTKYQVYYNMQVIAFWVTIMTGKVVLIERFRMSFGLSSVIFIPMILNGIKNRKTRRICGGAIGILYFFYVTYTIGVLNGNSVLPYQTIFSVI</sequence>
<feature type="transmembrane region" description="Helical" evidence="1">
    <location>
        <begin position="6"/>
        <end position="22"/>
    </location>
</feature>
<dbReference type="Proteomes" id="UP000250550">
    <property type="component" value="Unassembled WGS sequence"/>
</dbReference>
<organism evidence="2 3">
    <name type="scientific">Faecalibacterium prausnitzii</name>
    <dbReference type="NCBI Taxonomy" id="853"/>
    <lineage>
        <taxon>Bacteria</taxon>
        <taxon>Bacillati</taxon>
        <taxon>Bacillota</taxon>
        <taxon>Clostridia</taxon>
        <taxon>Eubacteriales</taxon>
        <taxon>Oscillospiraceae</taxon>
        <taxon>Faecalibacterium</taxon>
    </lineage>
</organism>
<feature type="transmembrane region" description="Helical" evidence="1">
    <location>
        <begin position="198"/>
        <end position="221"/>
    </location>
</feature>
<feature type="transmembrane region" description="Helical" evidence="1">
    <location>
        <begin position="121"/>
        <end position="138"/>
    </location>
</feature>
<evidence type="ECO:0000256" key="1">
    <source>
        <dbReference type="SAM" id="Phobius"/>
    </source>
</evidence>
<dbReference type="Pfam" id="PF14897">
    <property type="entry name" value="EpsG"/>
    <property type="match status" value="1"/>
</dbReference>
<feature type="transmembrane region" description="Helical" evidence="1">
    <location>
        <begin position="34"/>
        <end position="55"/>
    </location>
</feature>
<name>A0A329UTB5_9FIRM</name>
<keyword evidence="1" id="KW-1133">Transmembrane helix</keyword>
<feature type="transmembrane region" description="Helical" evidence="1">
    <location>
        <begin position="241"/>
        <end position="259"/>
    </location>
</feature>
<evidence type="ECO:0008006" key="4">
    <source>
        <dbReference type="Google" id="ProtNLM"/>
    </source>
</evidence>
<evidence type="ECO:0000313" key="3">
    <source>
        <dbReference type="Proteomes" id="UP000250550"/>
    </source>
</evidence>
<accession>A0A329UTB5</accession>
<keyword evidence="1" id="KW-0812">Transmembrane</keyword>
<evidence type="ECO:0000313" key="2">
    <source>
        <dbReference type="EMBL" id="RAW64968.1"/>
    </source>
</evidence>
<comment type="caution">
    <text evidence="2">The sequence shown here is derived from an EMBL/GenBank/DDBJ whole genome shotgun (WGS) entry which is preliminary data.</text>
</comment>
<reference evidence="2 3" key="1">
    <citation type="submission" date="2018-02" db="EMBL/GenBank/DDBJ databases">
        <title>Complete genome sequencing of Faecalibacterium prausnitzii strains isolated from the human gut.</title>
        <authorList>
            <person name="Fitzgerald B.C."/>
            <person name="Shkoporov A.N."/>
            <person name="Ross P.R."/>
            <person name="Hill C."/>
        </authorList>
    </citation>
    <scope>NUCLEOTIDE SEQUENCE [LARGE SCALE GENOMIC DNA]</scope>
    <source>
        <strain evidence="2 3">APC924/119</strain>
    </source>
</reference>
<dbReference type="EMBL" id="PRLF01000010">
    <property type="protein sequence ID" value="RAW64968.1"/>
    <property type="molecule type" value="Genomic_DNA"/>
</dbReference>
<protein>
    <recommendedName>
        <fullName evidence="4">EpsG family protein</fullName>
    </recommendedName>
</protein>
<dbReference type="AlphaFoldDB" id="A0A329UTB5"/>
<feature type="transmembrane region" description="Helical" evidence="1">
    <location>
        <begin position="163"/>
        <end position="186"/>
    </location>
</feature>
<feature type="transmembrane region" description="Helical" evidence="1">
    <location>
        <begin position="89"/>
        <end position="109"/>
    </location>
</feature>
<proteinExistence type="predicted"/>
<dbReference type="InterPro" id="IPR049458">
    <property type="entry name" value="EpsG-like"/>
</dbReference>